<reference evidence="2" key="1">
    <citation type="submission" date="2022-10" db="EMBL/GenBank/DDBJ databases">
        <title>Genome assembly of Pristionchus species.</title>
        <authorList>
            <person name="Yoshida K."/>
            <person name="Sommer R.J."/>
        </authorList>
    </citation>
    <scope>NUCLEOTIDE SEQUENCE [LARGE SCALE GENOMIC DNA]</scope>
    <source>
        <strain evidence="2">RS5460</strain>
    </source>
</reference>
<proteinExistence type="predicted"/>
<dbReference type="AlphaFoldDB" id="A0AAN5D3H5"/>
<organism evidence="1 2">
    <name type="scientific">Pristionchus mayeri</name>
    <dbReference type="NCBI Taxonomy" id="1317129"/>
    <lineage>
        <taxon>Eukaryota</taxon>
        <taxon>Metazoa</taxon>
        <taxon>Ecdysozoa</taxon>
        <taxon>Nematoda</taxon>
        <taxon>Chromadorea</taxon>
        <taxon>Rhabditida</taxon>
        <taxon>Rhabditina</taxon>
        <taxon>Diplogasteromorpha</taxon>
        <taxon>Diplogasteroidea</taxon>
        <taxon>Neodiplogasteridae</taxon>
        <taxon>Pristionchus</taxon>
    </lineage>
</organism>
<evidence type="ECO:0000313" key="2">
    <source>
        <dbReference type="Proteomes" id="UP001328107"/>
    </source>
</evidence>
<sequence>ERRHRKSSTRVDSNGLLVLSIMTMVTQISRCNVESITMDPGSVTGMWNCVLLKLMARPGFARIYSTSIKKAPF</sequence>
<feature type="non-terminal residue" evidence="1">
    <location>
        <position position="1"/>
    </location>
</feature>
<protein>
    <submittedName>
        <fullName evidence="1">Uncharacterized protein</fullName>
    </submittedName>
</protein>
<gene>
    <name evidence="1" type="ORF">PMAYCL1PPCAC_25607</name>
</gene>
<feature type="non-terminal residue" evidence="1">
    <location>
        <position position="73"/>
    </location>
</feature>
<keyword evidence="2" id="KW-1185">Reference proteome</keyword>
<evidence type="ECO:0000313" key="1">
    <source>
        <dbReference type="EMBL" id="GMR55412.1"/>
    </source>
</evidence>
<accession>A0AAN5D3H5</accession>
<comment type="caution">
    <text evidence="1">The sequence shown here is derived from an EMBL/GenBank/DDBJ whole genome shotgun (WGS) entry which is preliminary data.</text>
</comment>
<name>A0AAN5D3H5_9BILA</name>
<dbReference type="Proteomes" id="UP001328107">
    <property type="component" value="Unassembled WGS sequence"/>
</dbReference>
<dbReference type="EMBL" id="BTRK01000005">
    <property type="protein sequence ID" value="GMR55412.1"/>
    <property type="molecule type" value="Genomic_DNA"/>
</dbReference>